<dbReference type="CDD" id="cd09917">
    <property type="entry name" value="F-box_SF"/>
    <property type="match status" value="1"/>
</dbReference>
<evidence type="ECO:0000256" key="1">
    <source>
        <dbReference type="SAM" id="Coils"/>
    </source>
</evidence>
<dbReference type="GeneID" id="64658037"/>
<dbReference type="Proteomes" id="UP001195769">
    <property type="component" value="Unassembled WGS sequence"/>
</dbReference>
<feature type="coiled-coil region" evidence="1">
    <location>
        <begin position="522"/>
        <end position="549"/>
    </location>
</feature>
<dbReference type="PANTHER" id="PTHR16134">
    <property type="entry name" value="F-BOX/TPR REPEAT PROTEIN POF3"/>
    <property type="match status" value="1"/>
</dbReference>
<organism evidence="3 4">
    <name type="scientific">Suillus fuscotomentosus</name>
    <dbReference type="NCBI Taxonomy" id="1912939"/>
    <lineage>
        <taxon>Eukaryota</taxon>
        <taxon>Fungi</taxon>
        <taxon>Dikarya</taxon>
        <taxon>Basidiomycota</taxon>
        <taxon>Agaricomycotina</taxon>
        <taxon>Agaricomycetes</taxon>
        <taxon>Agaricomycetidae</taxon>
        <taxon>Boletales</taxon>
        <taxon>Suillineae</taxon>
        <taxon>Suillaceae</taxon>
        <taxon>Suillus</taxon>
    </lineage>
</organism>
<accession>A0AAD4E177</accession>
<evidence type="ECO:0000313" key="3">
    <source>
        <dbReference type="EMBL" id="KAG1897816.1"/>
    </source>
</evidence>
<dbReference type="InterPro" id="IPR001810">
    <property type="entry name" value="F-box_dom"/>
</dbReference>
<protein>
    <recommendedName>
        <fullName evidence="2">F-box domain-containing protein</fullName>
    </recommendedName>
</protein>
<dbReference type="RefSeq" id="XP_041223392.1">
    <property type="nucleotide sequence ID" value="XM_041363739.1"/>
</dbReference>
<comment type="caution">
    <text evidence="3">The sequence shown here is derived from an EMBL/GenBank/DDBJ whole genome shotgun (WGS) entry which is preliminary data.</text>
</comment>
<dbReference type="SUPFAM" id="SSF52047">
    <property type="entry name" value="RNI-like"/>
    <property type="match status" value="1"/>
</dbReference>
<dbReference type="SUPFAM" id="SSF81383">
    <property type="entry name" value="F-box domain"/>
    <property type="match status" value="1"/>
</dbReference>
<keyword evidence="1" id="KW-0175">Coiled coil</keyword>
<evidence type="ECO:0000259" key="2">
    <source>
        <dbReference type="Pfam" id="PF12937"/>
    </source>
</evidence>
<gene>
    <name evidence="3" type="ORF">F5891DRAFT_1112613</name>
</gene>
<name>A0AAD4E177_9AGAM</name>
<dbReference type="InterPro" id="IPR036047">
    <property type="entry name" value="F-box-like_dom_sf"/>
</dbReference>
<feature type="domain" description="F-box" evidence="2">
    <location>
        <begin position="18"/>
        <end position="55"/>
    </location>
</feature>
<evidence type="ECO:0000313" key="4">
    <source>
        <dbReference type="Proteomes" id="UP001195769"/>
    </source>
</evidence>
<dbReference type="Pfam" id="PF12937">
    <property type="entry name" value="F-box-like"/>
    <property type="match status" value="1"/>
</dbReference>
<dbReference type="AlphaFoldDB" id="A0AAD4E177"/>
<dbReference type="PANTHER" id="PTHR16134:SF119">
    <property type="entry name" value="AT02038P-RELATED"/>
    <property type="match status" value="1"/>
</dbReference>
<proteinExistence type="predicted"/>
<sequence>MLASFMSVMQPHRVLFIPELLGIILSFVDEDDHVNNACVCKQWSEIALDIIWKEVDGLSRLLTLLRPYKITGRYNFFDGLPDSRDWTRFQRYANRVRILRFQQDTDIDYSGLLDDMARTRTTLDMLPNLHTLEWIYEDVDCMERATLFMHQRLRHLVISAPPLRHKDKVSFFVDVCVRAPHLHSLDLRVPYRVQHIETAILELLRGLPDLKTIIFPEFFLTSSIVSELSRLKHINIVQFEYGHEQGFGEEKDVDVFAPVFEEGAFPALWDLAVTARIEHVMRFMNADFAPINLTSLYINTYVEHEPEELHTLLVMLSERCRGLSQLYILLAHYVAGESELVPAKQITFNTLAPLLSFPNLGTFQVMHKYPVNITLEEIEELACRWPSLESLTLNEEPLIMHDFTLDLRALIPFALHCPKLRRLGLFIDANPSNIPPMLELKPFAALCFLSVGTSRAQDPEAVAAFLSHLCPPKCKLEVGVTWTSFGVRSCRLLDDYLRVEITKRFHPWKSARDILPILIQLRREEREKSRALQEEVEDLRTRTRLLMDKTDIKANDSCIVA</sequence>
<reference evidence="3" key="1">
    <citation type="journal article" date="2020" name="New Phytol.">
        <title>Comparative genomics reveals dynamic genome evolution in host specialist ectomycorrhizal fungi.</title>
        <authorList>
            <person name="Lofgren L.A."/>
            <person name="Nguyen N.H."/>
            <person name="Vilgalys R."/>
            <person name="Ruytinx J."/>
            <person name="Liao H.L."/>
            <person name="Branco S."/>
            <person name="Kuo A."/>
            <person name="LaButti K."/>
            <person name="Lipzen A."/>
            <person name="Andreopoulos W."/>
            <person name="Pangilinan J."/>
            <person name="Riley R."/>
            <person name="Hundley H."/>
            <person name="Na H."/>
            <person name="Barry K."/>
            <person name="Grigoriev I.V."/>
            <person name="Stajich J.E."/>
            <person name="Kennedy P.G."/>
        </authorList>
    </citation>
    <scope>NUCLEOTIDE SEQUENCE</scope>
    <source>
        <strain evidence="3">FC203</strain>
    </source>
</reference>
<dbReference type="EMBL" id="JABBWK010000043">
    <property type="protein sequence ID" value="KAG1897816.1"/>
    <property type="molecule type" value="Genomic_DNA"/>
</dbReference>
<keyword evidence="4" id="KW-1185">Reference proteome</keyword>